<reference evidence="2 3" key="1">
    <citation type="submission" date="2022-07" db="EMBL/GenBank/DDBJ databases">
        <title>Bombella genomes.</title>
        <authorList>
            <person name="Harer L."/>
            <person name="Styblova S."/>
            <person name="Ehrmann M."/>
        </authorList>
    </citation>
    <scope>NUCLEOTIDE SEQUENCE [LARGE SCALE GENOMIC DNA]</scope>
    <source>
        <strain evidence="2 3">TMW 2.2558</strain>
    </source>
</reference>
<dbReference type="InterPro" id="IPR050259">
    <property type="entry name" value="SDR"/>
</dbReference>
<evidence type="ECO:0000313" key="3">
    <source>
        <dbReference type="Proteomes" id="UP001165648"/>
    </source>
</evidence>
<dbReference type="RefSeq" id="WP_266106262.1">
    <property type="nucleotide sequence ID" value="NZ_JANIDW010000001.1"/>
</dbReference>
<proteinExistence type="inferred from homology"/>
<evidence type="ECO:0000256" key="1">
    <source>
        <dbReference type="ARBA" id="ARBA00006484"/>
    </source>
</evidence>
<dbReference type="Proteomes" id="UP001165648">
    <property type="component" value="Unassembled WGS sequence"/>
</dbReference>
<dbReference type="PRINTS" id="PR00081">
    <property type="entry name" value="GDHRDH"/>
</dbReference>
<dbReference type="EMBL" id="JANIDW010000001">
    <property type="protein sequence ID" value="MCX5613958.1"/>
    <property type="molecule type" value="Genomic_DNA"/>
</dbReference>
<gene>
    <name evidence="2" type="ORF">NQF64_01655</name>
</gene>
<accession>A0ABT3W5B6</accession>
<dbReference type="PANTHER" id="PTHR42879">
    <property type="entry name" value="3-OXOACYL-(ACYL-CARRIER-PROTEIN) REDUCTASE"/>
    <property type="match status" value="1"/>
</dbReference>
<dbReference type="Pfam" id="PF13561">
    <property type="entry name" value="adh_short_C2"/>
    <property type="match status" value="1"/>
</dbReference>
<dbReference type="InterPro" id="IPR036291">
    <property type="entry name" value="NAD(P)-bd_dom_sf"/>
</dbReference>
<comment type="caution">
    <text evidence="2">The sequence shown here is derived from an EMBL/GenBank/DDBJ whole genome shotgun (WGS) entry which is preliminary data.</text>
</comment>
<dbReference type="PANTHER" id="PTHR42879:SF6">
    <property type="entry name" value="NADPH-DEPENDENT REDUCTASE BACG"/>
    <property type="match status" value="1"/>
</dbReference>
<keyword evidence="3" id="KW-1185">Reference proteome</keyword>
<dbReference type="SUPFAM" id="SSF51735">
    <property type="entry name" value="NAD(P)-binding Rossmann-fold domains"/>
    <property type="match status" value="1"/>
</dbReference>
<dbReference type="Gene3D" id="3.40.50.720">
    <property type="entry name" value="NAD(P)-binding Rossmann-like Domain"/>
    <property type="match status" value="1"/>
</dbReference>
<comment type="similarity">
    <text evidence="1">Belongs to the short-chain dehydrogenases/reductases (SDR) family.</text>
</comment>
<protein>
    <submittedName>
        <fullName evidence="2">SDR family oxidoreductase</fullName>
    </submittedName>
</protein>
<dbReference type="InterPro" id="IPR002347">
    <property type="entry name" value="SDR_fam"/>
</dbReference>
<sequence>MDLHLTRRSAIIMGGSQGLGLGAALALAKEGVRPYLLARNEATLQQAATKITAETSITPQWHSVDFASQESVQTCLKTLKADLPEVDIIIGNGGGPPLGPATECDPALWQQEATTMLLPIMQLVSQYLPGMRQRQFGRILMISSTSIVEPIPNLVLSSALRSALASWGKTLAREVTQDGVTVNTILPGRFETERTATLNKIRAEKAGIPLAEFRKQKEAGIPAGRYAQPEEFGHLVAFLASPLAAYITGTRIPIDGGLLHGF</sequence>
<name>A0ABT3W5B6_9PROT</name>
<evidence type="ECO:0000313" key="2">
    <source>
        <dbReference type="EMBL" id="MCX5613958.1"/>
    </source>
</evidence>
<organism evidence="2 3">
    <name type="scientific">Bombella saccharophila</name>
    <dbReference type="NCBI Taxonomy" id="2967338"/>
    <lineage>
        <taxon>Bacteria</taxon>
        <taxon>Pseudomonadati</taxon>
        <taxon>Pseudomonadota</taxon>
        <taxon>Alphaproteobacteria</taxon>
        <taxon>Acetobacterales</taxon>
        <taxon>Acetobacteraceae</taxon>
        <taxon>Bombella</taxon>
    </lineage>
</organism>